<comment type="caution">
    <text evidence="3">The sequence shown here is derived from an EMBL/GenBank/DDBJ whole genome shotgun (WGS) entry which is preliminary data.</text>
</comment>
<dbReference type="Pfam" id="PF20153">
    <property type="entry name" value="DUF6535"/>
    <property type="match status" value="1"/>
</dbReference>
<dbReference type="EMBL" id="SFCI01000400">
    <property type="protein sequence ID" value="TFY80039.1"/>
    <property type="molecule type" value="Genomic_DNA"/>
</dbReference>
<keyword evidence="1" id="KW-0812">Transmembrane</keyword>
<name>A0A4Z0A2E8_9AGAM</name>
<gene>
    <name evidence="3" type="ORF">EWM64_g3973</name>
</gene>
<proteinExistence type="predicted"/>
<feature type="domain" description="DUF6535" evidence="2">
    <location>
        <begin position="21"/>
        <end position="198"/>
    </location>
</feature>
<feature type="transmembrane region" description="Helical" evidence="1">
    <location>
        <begin position="45"/>
        <end position="62"/>
    </location>
</feature>
<reference evidence="3 4" key="1">
    <citation type="submission" date="2019-02" db="EMBL/GenBank/DDBJ databases">
        <title>Genome sequencing of the rare red list fungi Hericium alpestre (H. flagellum).</title>
        <authorList>
            <person name="Buettner E."/>
            <person name="Kellner H."/>
        </authorList>
    </citation>
    <scope>NUCLEOTIDE SEQUENCE [LARGE SCALE GENOMIC DNA]</scope>
    <source>
        <strain evidence="3 4">DSM 108284</strain>
    </source>
</reference>
<keyword evidence="4" id="KW-1185">Reference proteome</keyword>
<evidence type="ECO:0000256" key="1">
    <source>
        <dbReference type="SAM" id="Phobius"/>
    </source>
</evidence>
<keyword evidence="1" id="KW-0472">Membrane</keyword>
<dbReference type="OrthoDB" id="3221808at2759"/>
<dbReference type="AlphaFoldDB" id="A0A4Z0A2E8"/>
<sequence length="253" mass="27770">MKDDAAKEPHVDYGESSAKIWSVYVNATEKYDRALVESWKGDMDGILIFAGLFSAVVTAFLVESSKLFQEDQSTTTTAILAQISLQLSAMSNHSQAPVPPFNANIHPPVPSYALRVNVLWVLSLLLSLLCALCATLIQGWARNYLHAVERHAAPHQRARIRAFLFYGIEQSRVDAIVEGVPLLLHVSLFLFIAGIQQYIAPFNGPVALMVLIVLFIYLAIYAVTSIAPLVILSSAGVAIYICCCEEAEDAYEP</sequence>
<organism evidence="3 4">
    <name type="scientific">Hericium alpestre</name>
    <dbReference type="NCBI Taxonomy" id="135208"/>
    <lineage>
        <taxon>Eukaryota</taxon>
        <taxon>Fungi</taxon>
        <taxon>Dikarya</taxon>
        <taxon>Basidiomycota</taxon>
        <taxon>Agaricomycotina</taxon>
        <taxon>Agaricomycetes</taxon>
        <taxon>Russulales</taxon>
        <taxon>Hericiaceae</taxon>
        <taxon>Hericium</taxon>
    </lineage>
</organism>
<evidence type="ECO:0000259" key="2">
    <source>
        <dbReference type="Pfam" id="PF20153"/>
    </source>
</evidence>
<dbReference type="InterPro" id="IPR045338">
    <property type="entry name" value="DUF6535"/>
</dbReference>
<keyword evidence="1" id="KW-1133">Transmembrane helix</keyword>
<evidence type="ECO:0000313" key="3">
    <source>
        <dbReference type="EMBL" id="TFY80039.1"/>
    </source>
</evidence>
<protein>
    <recommendedName>
        <fullName evidence="2">DUF6535 domain-containing protein</fullName>
    </recommendedName>
</protein>
<accession>A0A4Z0A2E8</accession>
<evidence type="ECO:0000313" key="4">
    <source>
        <dbReference type="Proteomes" id="UP000298061"/>
    </source>
</evidence>
<feature type="transmembrane region" description="Helical" evidence="1">
    <location>
        <begin position="182"/>
        <end position="200"/>
    </location>
</feature>
<feature type="transmembrane region" description="Helical" evidence="1">
    <location>
        <begin position="118"/>
        <end position="141"/>
    </location>
</feature>
<dbReference type="Proteomes" id="UP000298061">
    <property type="component" value="Unassembled WGS sequence"/>
</dbReference>
<feature type="transmembrane region" description="Helical" evidence="1">
    <location>
        <begin position="206"/>
        <end position="231"/>
    </location>
</feature>